<accession>A0ABS4U489</accession>
<dbReference type="RefSeq" id="WP_070521856.1">
    <property type="nucleotide sequence ID" value="NZ_CP047357.1"/>
</dbReference>
<gene>
    <name evidence="2" type="ORF">JOF33_000149</name>
</gene>
<dbReference type="Proteomes" id="UP001519305">
    <property type="component" value="Unassembled WGS sequence"/>
</dbReference>
<reference evidence="2 3" key="1">
    <citation type="submission" date="2021-03" db="EMBL/GenBank/DDBJ databases">
        <title>Sequencing the genomes of 1000 actinobacteria strains.</title>
        <authorList>
            <person name="Klenk H.-P."/>
        </authorList>
    </citation>
    <scope>NUCLEOTIDE SEQUENCE [LARGE SCALE GENOMIC DNA]</scope>
    <source>
        <strain evidence="2 3">DSM 44506</strain>
    </source>
</reference>
<name>A0ABS4U489_9CORY</name>
<comment type="caution">
    <text evidence="2">The sequence shown here is derived from an EMBL/GenBank/DDBJ whole genome shotgun (WGS) entry which is preliminary data.</text>
</comment>
<dbReference type="EMBL" id="JAGINY010000001">
    <property type="protein sequence ID" value="MBP2331450.1"/>
    <property type="molecule type" value="Genomic_DNA"/>
</dbReference>
<keyword evidence="3" id="KW-1185">Reference proteome</keyword>
<feature type="compositionally biased region" description="Basic and acidic residues" evidence="1">
    <location>
        <begin position="267"/>
        <end position="282"/>
    </location>
</feature>
<feature type="region of interest" description="Disordered" evidence="1">
    <location>
        <begin position="267"/>
        <end position="291"/>
    </location>
</feature>
<organism evidence="2 3">
    <name type="scientific">Corynebacterium freneyi</name>
    <dbReference type="NCBI Taxonomy" id="134034"/>
    <lineage>
        <taxon>Bacteria</taxon>
        <taxon>Bacillati</taxon>
        <taxon>Actinomycetota</taxon>
        <taxon>Actinomycetes</taxon>
        <taxon>Mycobacteriales</taxon>
        <taxon>Corynebacteriaceae</taxon>
        <taxon>Corynebacterium</taxon>
    </lineage>
</organism>
<evidence type="ECO:0000313" key="3">
    <source>
        <dbReference type="Proteomes" id="UP001519305"/>
    </source>
</evidence>
<sequence length="486" mass="51370">MHAHDDVIYLVAPTGHPNFGDEYIAAAWLRTLARRRPRSRVVLDCPDPGMVGVLHAGLHPRLTVTDTLFRLAEAARHGIPEGDRHWADAARRAEEAAVDHRVLGTVAPHLEAGLGLLRSASTIHALGGGWVNDIWPDKSVVLAAASAVAEQSRAARGGRGAVRLLATGMGLAPAGLYDESMHRIWPRFDLIDVRDEASESIARAAVGGDGAEASGAATRITYSGDDAWVVLASGDLEDNGLGAGEGTPGRARPIVLCLQGDLLAGRDAEGGTDESRESHESGDNSVAEAPVTEDSAAALADAVIDVLRGWEVDGRPVSGRDIAVVEAIPHVDVRVWHRIEHRAPDLAEGAHVVRFAELWDRGLPARPGQRWLTTRFHPHLIAAARGASGVALDVHVHGYYSVKHGSVVAAGSRWPVVSLDDVAVAEPGPGISDAAVESNRVAKAATVEVAYPVHPVVEGLTKAAVTVRRAGRALQERIRGAIDDHS</sequence>
<evidence type="ECO:0000256" key="1">
    <source>
        <dbReference type="SAM" id="MobiDB-lite"/>
    </source>
</evidence>
<evidence type="ECO:0000313" key="2">
    <source>
        <dbReference type="EMBL" id="MBP2331450.1"/>
    </source>
</evidence>
<protein>
    <recommendedName>
        <fullName evidence="4">Polysaccharide pyruvyl transferase domain-containing protein</fullName>
    </recommendedName>
</protein>
<evidence type="ECO:0008006" key="4">
    <source>
        <dbReference type="Google" id="ProtNLM"/>
    </source>
</evidence>
<proteinExistence type="predicted"/>